<protein>
    <submittedName>
        <fullName evidence="1">Uncharacterized protein</fullName>
    </submittedName>
</protein>
<dbReference type="EMBL" id="JBFRYC010000010">
    <property type="protein sequence ID" value="MEX1662959.1"/>
    <property type="molecule type" value="Genomic_DNA"/>
</dbReference>
<keyword evidence="2" id="KW-1185">Reference proteome</keyword>
<sequence length="79" mass="9046">MEEIAHANKVREFENTVFWQQGALPDRCLSNAHAILLTLSALHKSPPEVWRAFVLHARDQRRREEVIADQLSLRSAALS</sequence>
<reference evidence="1 2" key="1">
    <citation type="journal article" date="2011" name="Int. J. Syst. Evol. Microbiol.">
        <title>Zhongshania antarctica gen. nov., sp. nov. and Zhongshania guokunii sp. nov., gammaproteobacteria respectively isolated from coastal attached (fast) ice and surface seawater of the Antarctic.</title>
        <authorList>
            <person name="Li H.J."/>
            <person name="Zhang X.Y."/>
            <person name="Chen C.X."/>
            <person name="Zhang Y.J."/>
            <person name="Gao Z.M."/>
            <person name="Yu Y."/>
            <person name="Chen X.L."/>
            <person name="Chen B."/>
            <person name="Zhang Y.Z."/>
        </authorList>
    </citation>
    <scope>NUCLEOTIDE SEQUENCE [LARGE SCALE GENOMIC DNA]</scope>
    <source>
        <strain evidence="1 2">15-R06ZXC-3</strain>
    </source>
</reference>
<evidence type="ECO:0000313" key="2">
    <source>
        <dbReference type="Proteomes" id="UP001557465"/>
    </source>
</evidence>
<evidence type="ECO:0000313" key="1">
    <source>
        <dbReference type="EMBL" id="MEX1662959.1"/>
    </source>
</evidence>
<accession>A0ABV3TN07</accession>
<dbReference type="RefSeq" id="WP_368392597.1">
    <property type="nucleotide sequence ID" value="NZ_JBFRYC010000010.1"/>
</dbReference>
<proteinExistence type="predicted"/>
<comment type="caution">
    <text evidence="1">The sequence shown here is derived from an EMBL/GenBank/DDBJ whole genome shotgun (WGS) entry which is preliminary data.</text>
</comment>
<dbReference type="Proteomes" id="UP001557465">
    <property type="component" value="Unassembled WGS sequence"/>
</dbReference>
<organism evidence="1 2">
    <name type="scientific">Thioclava arctica</name>
    <dbReference type="NCBI Taxonomy" id="3238301"/>
    <lineage>
        <taxon>Bacteria</taxon>
        <taxon>Pseudomonadati</taxon>
        <taxon>Pseudomonadota</taxon>
        <taxon>Alphaproteobacteria</taxon>
        <taxon>Rhodobacterales</taxon>
        <taxon>Paracoccaceae</taxon>
        <taxon>Thioclava</taxon>
    </lineage>
</organism>
<name>A0ABV3TN07_9RHOB</name>
<gene>
    <name evidence="1" type="ORF">AB4874_15090</name>
</gene>